<keyword evidence="14" id="KW-1185">Reference proteome</keyword>
<dbReference type="InterPro" id="IPR013752">
    <property type="entry name" value="KPA_reductase"/>
</dbReference>
<dbReference type="Gene3D" id="1.10.1040.10">
    <property type="entry name" value="N-(1-d-carboxylethyl)-l-norvaline Dehydrogenase, domain 2"/>
    <property type="match status" value="1"/>
</dbReference>
<evidence type="ECO:0000256" key="4">
    <source>
        <dbReference type="ARBA" id="ARBA00019465"/>
    </source>
</evidence>
<dbReference type="Proteomes" id="UP000287865">
    <property type="component" value="Unassembled WGS sequence"/>
</dbReference>
<dbReference type="InterPro" id="IPR050838">
    <property type="entry name" value="Ketopantoate_reductase"/>
</dbReference>
<accession>A0ABY0BWN5</accession>
<comment type="caution">
    <text evidence="13">The sequence shown here is derived from an EMBL/GenBank/DDBJ whole genome shotgun (WGS) entry which is preliminary data.</text>
</comment>
<gene>
    <name evidence="13" type="ORF">CWE07_02455</name>
</gene>
<evidence type="ECO:0000256" key="2">
    <source>
        <dbReference type="ARBA" id="ARBA00007870"/>
    </source>
</evidence>
<evidence type="ECO:0000256" key="3">
    <source>
        <dbReference type="ARBA" id="ARBA00013014"/>
    </source>
</evidence>
<evidence type="ECO:0000313" key="14">
    <source>
        <dbReference type="Proteomes" id="UP000287865"/>
    </source>
</evidence>
<organism evidence="13 14">
    <name type="scientific">Aliidiomarina maris</name>
    <dbReference type="NCBI Taxonomy" id="531312"/>
    <lineage>
        <taxon>Bacteria</taxon>
        <taxon>Pseudomonadati</taxon>
        <taxon>Pseudomonadota</taxon>
        <taxon>Gammaproteobacteria</taxon>
        <taxon>Alteromonadales</taxon>
        <taxon>Idiomarinaceae</taxon>
        <taxon>Aliidiomarina</taxon>
    </lineage>
</organism>
<evidence type="ECO:0000256" key="10">
    <source>
        <dbReference type="RuleBase" id="RU362068"/>
    </source>
</evidence>
<proteinExistence type="inferred from homology"/>
<dbReference type="NCBIfam" id="TIGR00745">
    <property type="entry name" value="apbA_panE"/>
    <property type="match status" value="1"/>
</dbReference>
<evidence type="ECO:0000256" key="9">
    <source>
        <dbReference type="ARBA" id="ARBA00048793"/>
    </source>
</evidence>
<comment type="similarity">
    <text evidence="2 10">Belongs to the ketopantoate reductase family.</text>
</comment>
<comment type="catalytic activity">
    <reaction evidence="9 10">
        <text>(R)-pantoate + NADP(+) = 2-dehydropantoate + NADPH + H(+)</text>
        <dbReference type="Rhea" id="RHEA:16233"/>
        <dbReference type="ChEBI" id="CHEBI:11561"/>
        <dbReference type="ChEBI" id="CHEBI:15378"/>
        <dbReference type="ChEBI" id="CHEBI:15980"/>
        <dbReference type="ChEBI" id="CHEBI:57783"/>
        <dbReference type="ChEBI" id="CHEBI:58349"/>
        <dbReference type="EC" id="1.1.1.169"/>
    </reaction>
</comment>
<protein>
    <recommendedName>
        <fullName evidence="4 10">2-dehydropantoate 2-reductase</fullName>
        <ecNumber evidence="3 10">1.1.1.169</ecNumber>
    </recommendedName>
    <alternativeName>
        <fullName evidence="8 10">Ketopantoate reductase</fullName>
    </alternativeName>
</protein>
<dbReference type="Pfam" id="PF08546">
    <property type="entry name" value="ApbA_C"/>
    <property type="match status" value="1"/>
</dbReference>
<sequence length="340" mass="37032">MRWKLRIMRVRQPPTTAGPRNKPMTANQTPWLVVGHGALASLWAHGLARSEQPLHVVVRDTSATKAFKHAQVFTLESALGESEQRQFARVTWSQASTVLTPDTCVLLMLKAWQLEPALAQLSLACQQAGCMPQALIVSHNGLGAADARLAQFNTQVFDLVTTQGAWRRNPFDTVHAGVGGSAIGPRKADAGGLPPVWFEALAAAMPPLSWRNDMLLQRWQKLAINCAINPLASLAGTSNGELAKPQYQATIEAVCDEVAAVAEQVLGKGVLPAELLLGKVQDVIAHTANNTCSMLQDIQQGRPTEIDYLNGYIVRMARQHRIAVPTNAQLTQHIKTRTER</sequence>
<evidence type="ECO:0000256" key="7">
    <source>
        <dbReference type="ARBA" id="ARBA00023002"/>
    </source>
</evidence>
<dbReference type="InterPro" id="IPR003710">
    <property type="entry name" value="ApbA"/>
</dbReference>
<dbReference type="SUPFAM" id="SSF51735">
    <property type="entry name" value="NAD(P)-binding Rossmann-fold domains"/>
    <property type="match status" value="1"/>
</dbReference>
<comment type="function">
    <text evidence="10">Catalyzes the NADPH-dependent reduction of ketopantoate into pantoic acid.</text>
</comment>
<reference evidence="13 14" key="1">
    <citation type="journal article" date="2018" name="Front. Microbiol.">
        <title>Genome-Based Analysis Reveals the Taxonomy and Diversity of the Family Idiomarinaceae.</title>
        <authorList>
            <person name="Liu Y."/>
            <person name="Lai Q."/>
            <person name="Shao Z."/>
        </authorList>
    </citation>
    <scope>NUCLEOTIDE SEQUENCE [LARGE SCALE GENOMIC DNA]</scope>
    <source>
        <strain evidence="13 14">CF12-14</strain>
    </source>
</reference>
<feature type="domain" description="Ketopantoate reductase N-terminal" evidence="11">
    <location>
        <begin position="31"/>
        <end position="185"/>
    </location>
</feature>
<keyword evidence="7 10" id="KW-0560">Oxidoreductase</keyword>
<dbReference type="InterPro" id="IPR013328">
    <property type="entry name" value="6PGD_dom2"/>
</dbReference>
<name>A0ABY0BWN5_9GAMM</name>
<dbReference type="Pfam" id="PF02558">
    <property type="entry name" value="ApbA"/>
    <property type="match status" value="1"/>
</dbReference>
<comment type="pathway">
    <text evidence="1 10">Cofactor biosynthesis; (R)-pantothenate biosynthesis; (R)-pantoate from 3-methyl-2-oxobutanoate: step 2/2.</text>
</comment>
<feature type="domain" description="Ketopantoate reductase C-terminal" evidence="12">
    <location>
        <begin position="213"/>
        <end position="336"/>
    </location>
</feature>
<dbReference type="InterPro" id="IPR008927">
    <property type="entry name" value="6-PGluconate_DH-like_C_sf"/>
</dbReference>
<dbReference type="EMBL" id="PIPK01000001">
    <property type="protein sequence ID" value="RUO28717.1"/>
    <property type="molecule type" value="Genomic_DNA"/>
</dbReference>
<dbReference type="InterPro" id="IPR036291">
    <property type="entry name" value="NAD(P)-bd_dom_sf"/>
</dbReference>
<dbReference type="PANTHER" id="PTHR43765">
    <property type="entry name" value="2-DEHYDROPANTOATE 2-REDUCTASE-RELATED"/>
    <property type="match status" value="1"/>
</dbReference>
<evidence type="ECO:0000256" key="6">
    <source>
        <dbReference type="ARBA" id="ARBA00022857"/>
    </source>
</evidence>
<keyword evidence="5 10" id="KW-0566">Pantothenate biosynthesis</keyword>
<evidence type="ECO:0000256" key="8">
    <source>
        <dbReference type="ARBA" id="ARBA00032024"/>
    </source>
</evidence>
<evidence type="ECO:0000256" key="1">
    <source>
        <dbReference type="ARBA" id="ARBA00004994"/>
    </source>
</evidence>
<evidence type="ECO:0000259" key="11">
    <source>
        <dbReference type="Pfam" id="PF02558"/>
    </source>
</evidence>
<evidence type="ECO:0000259" key="12">
    <source>
        <dbReference type="Pfam" id="PF08546"/>
    </source>
</evidence>
<dbReference type="InterPro" id="IPR013332">
    <property type="entry name" value="KPR_N"/>
</dbReference>
<dbReference type="SUPFAM" id="SSF48179">
    <property type="entry name" value="6-phosphogluconate dehydrogenase C-terminal domain-like"/>
    <property type="match status" value="1"/>
</dbReference>
<dbReference type="EC" id="1.1.1.169" evidence="3 10"/>
<evidence type="ECO:0000256" key="5">
    <source>
        <dbReference type="ARBA" id="ARBA00022655"/>
    </source>
</evidence>
<evidence type="ECO:0000313" key="13">
    <source>
        <dbReference type="EMBL" id="RUO28717.1"/>
    </source>
</evidence>
<dbReference type="PANTHER" id="PTHR43765:SF2">
    <property type="entry name" value="2-DEHYDROPANTOATE 2-REDUCTASE"/>
    <property type="match status" value="1"/>
</dbReference>
<keyword evidence="6 10" id="KW-0521">NADP</keyword>
<dbReference type="Gene3D" id="3.40.50.720">
    <property type="entry name" value="NAD(P)-binding Rossmann-like Domain"/>
    <property type="match status" value="1"/>
</dbReference>